<evidence type="ECO:0000313" key="2">
    <source>
        <dbReference type="Proteomes" id="UP001374535"/>
    </source>
</evidence>
<organism evidence="1 2">
    <name type="scientific">Vigna mungo</name>
    <name type="common">Black gram</name>
    <name type="synonym">Phaseolus mungo</name>
    <dbReference type="NCBI Taxonomy" id="3915"/>
    <lineage>
        <taxon>Eukaryota</taxon>
        <taxon>Viridiplantae</taxon>
        <taxon>Streptophyta</taxon>
        <taxon>Embryophyta</taxon>
        <taxon>Tracheophyta</taxon>
        <taxon>Spermatophyta</taxon>
        <taxon>Magnoliopsida</taxon>
        <taxon>eudicotyledons</taxon>
        <taxon>Gunneridae</taxon>
        <taxon>Pentapetalae</taxon>
        <taxon>rosids</taxon>
        <taxon>fabids</taxon>
        <taxon>Fabales</taxon>
        <taxon>Fabaceae</taxon>
        <taxon>Papilionoideae</taxon>
        <taxon>50 kb inversion clade</taxon>
        <taxon>NPAAA clade</taxon>
        <taxon>indigoferoid/millettioid clade</taxon>
        <taxon>Phaseoleae</taxon>
        <taxon>Vigna</taxon>
    </lineage>
</organism>
<protein>
    <submittedName>
        <fullName evidence="1">Uncharacterized protein</fullName>
    </submittedName>
</protein>
<dbReference type="EMBL" id="CP144692">
    <property type="protein sequence ID" value="WVY97376.1"/>
    <property type="molecule type" value="Genomic_DNA"/>
</dbReference>
<gene>
    <name evidence="1" type="ORF">V8G54_029527</name>
</gene>
<name>A0AAQ3RKE4_VIGMU</name>
<proteinExistence type="predicted"/>
<keyword evidence="2" id="KW-1185">Reference proteome</keyword>
<sequence length="126" mass="14326">MRMGEKCPEGGIGSPVSGRSFHFGRGHFHARVRVEREREKKKTPWCHRRLDVIGKVHTDDVEVEGEVHTRHDRYGARKICPLSIFSPFVRTYNSQGDIMRLKFSKNAIRPWASSIAQKAAVATLGL</sequence>
<accession>A0AAQ3RKE4</accession>
<dbReference type="Proteomes" id="UP001374535">
    <property type="component" value="Chromosome 9"/>
</dbReference>
<evidence type="ECO:0000313" key="1">
    <source>
        <dbReference type="EMBL" id="WVY97376.1"/>
    </source>
</evidence>
<dbReference type="AlphaFoldDB" id="A0AAQ3RKE4"/>
<reference evidence="1 2" key="1">
    <citation type="journal article" date="2023" name="Life. Sci Alliance">
        <title>Evolutionary insights into 3D genome organization and epigenetic landscape of Vigna mungo.</title>
        <authorList>
            <person name="Junaid A."/>
            <person name="Singh B."/>
            <person name="Bhatia S."/>
        </authorList>
    </citation>
    <scope>NUCLEOTIDE SEQUENCE [LARGE SCALE GENOMIC DNA]</scope>
    <source>
        <strain evidence="1">Urdbean</strain>
    </source>
</reference>